<protein>
    <submittedName>
        <fullName evidence="1">Uncharacterized protein</fullName>
    </submittedName>
</protein>
<dbReference type="Gramene" id="RZC51850">
    <property type="protein sequence ID" value="RZC51850"/>
    <property type="gene ID" value="C5167_020276"/>
</dbReference>
<dbReference type="Proteomes" id="UP000316621">
    <property type="component" value="Chromosome 2"/>
</dbReference>
<name>A0A4Y7IVP4_PAPSO</name>
<evidence type="ECO:0000313" key="2">
    <source>
        <dbReference type="Proteomes" id="UP000316621"/>
    </source>
</evidence>
<reference evidence="1 2" key="1">
    <citation type="journal article" date="2018" name="Science">
        <title>The opium poppy genome and morphinan production.</title>
        <authorList>
            <person name="Guo L."/>
            <person name="Winzer T."/>
            <person name="Yang X."/>
            <person name="Li Y."/>
            <person name="Ning Z."/>
            <person name="He Z."/>
            <person name="Teodor R."/>
            <person name="Lu Y."/>
            <person name="Bowser T.A."/>
            <person name="Graham I.A."/>
            <person name="Ye K."/>
        </authorList>
    </citation>
    <scope>NUCLEOTIDE SEQUENCE [LARGE SCALE GENOMIC DNA]</scope>
    <source>
        <strain evidence="2">cv. HN1</strain>
        <tissue evidence="1">Leaves</tissue>
    </source>
</reference>
<accession>A0A4Y7IVP4</accession>
<evidence type="ECO:0000313" key="1">
    <source>
        <dbReference type="EMBL" id="RZC51850.1"/>
    </source>
</evidence>
<dbReference type="EMBL" id="CM010716">
    <property type="protein sequence ID" value="RZC51850.1"/>
    <property type="molecule type" value="Genomic_DNA"/>
</dbReference>
<proteinExistence type="predicted"/>
<organism evidence="1 2">
    <name type="scientific">Papaver somniferum</name>
    <name type="common">Opium poppy</name>
    <dbReference type="NCBI Taxonomy" id="3469"/>
    <lineage>
        <taxon>Eukaryota</taxon>
        <taxon>Viridiplantae</taxon>
        <taxon>Streptophyta</taxon>
        <taxon>Embryophyta</taxon>
        <taxon>Tracheophyta</taxon>
        <taxon>Spermatophyta</taxon>
        <taxon>Magnoliopsida</taxon>
        <taxon>Ranunculales</taxon>
        <taxon>Papaveraceae</taxon>
        <taxon>Papaveroideae</taxon>
        <taxon>Papaver</taxon>
    </lineage>
</organism>
<gene>
    <name evidence="1" type="ORF">C5167_020276</name>
</gene>
<sequence>MVFDKRVDGLMDDVSVDVWVVEFCKLYNGNHCEGDEKRVLFTSLEFGSKLTIGINSTYFM</sequence>
<dbReference type="AlphaFoldDB" id="A0A4Y7IVP4"/>
<keyword evidence="2" id="KW-1185">Reference proteome</keyword>